<evidence type="ECO:0000256" key="1">
    <source>
        <dbReference type="SAM" id="SignalP"/>
    </source>
</evidence>
<reference evidence="2 3" key="1">
    <citation type="submission" date="2018-09" db="EMBL/GenBank/DDBJ databases">
        <title>Sphingomonas sp. DAC4.</title>
        <authorList>
            <person name="Seo T."/>
        </authorList>
    </citation>
    <scope>NUCLEOTIDE SEQUENCE [LARGE SCALE GENOMIC DNA]</scope>
    <source>
        <strain evidence="2 3">DAC4</strain>
    </source>
</reference>
<evidence type="ECO:0000313" key="3">
    <source>
        <dbReference type="Proteomes" id="UP000285023"/>
    </source>
</evidence>
<keyword evidence="3" id="KW-1185">Reference proteome</keyword>
<protein>
    <submittedName>
        <fullName evidence="2">Uncharacterized protein</fullName>
    </submittedName>
</protein>
<comment type="caution">
    <text evidence="2">The sequence shown here is derived from an EMBL/GenBank/DDBJ whole genome shotgun (WGS) entry which is preliminary data.</text>
</comment>
<feature type="chain" id="PRO_5019191572" evidence="1">
    <location>
        <begin position="29"/>
        <end position="120"/>
    </location>
</feature>
<evidence type="ECO:0000313" key="2">
    <source>
        <dbReference type="EMBL" id="RIX29345.1"/>
    </source>
</evidence>
<keyword evidence="1" id="KW-0732">Signal</keyword>
<dbReference type="EMBL" id="QXTF01000002">
    <property type="protein sequence ID" value="RIX29345.1"/>
    <property type="molecule type" value="Genomic_DNA"/>
</dbReference>
<accession>A0A418Q022</accession>
<gene>
    <name evidence="2" type="ORF">D3M59_08610</name>
</gene>
<dbReference type="Proteomes" id="UP000285023">
    <property type="component" value="Unassembled WGS sequence"/>
</dbReference>
<name>A0A418Q022_9SPHN</name>
<organism evidence="2 3">
    <name type="scientific">Sphingomonas edaphi</name>
    <dbReference type="NCBI Taxonomy" id="2315689"/>
    <lineage>
        <taxon>Bacteria</taxon>
        <taxon>Pseudomonadati</taxon>
        <taxon>Pseudomonadota</taxon>
        <taxon>Alphaproteobacteria</taxon>
        <taxon>Sphingomonadales</taxon>
        <taxon>Sphingomonadaceae</taxon>
        <taxon>Sphingomonas</taxon>
    </lineage>
</organism>
<feature type="signal peptide" evidence="1">
    <location>
        <begin position="1"/>
        <end position="28"/>
    </location>
</feature>
<proteinExistence type="predicted"/>
<dbReference type="AlphaFoldDB" id="A0A418Q022"/>
<sequence length="120" mass="12471">MHYIDDMKRFIAPLLAAAVMVAPVPASAQAGNFTLVNRTGTNIGKLSIRRVGTSAWQSLTGSPPSGARLAVAFANPDCAFDIKADLAGGGTATFTGVNLCDVTTVTLNRGPSGDLWVDYD</sequence>